<dbReference type="GO" id="GO:0016491">
    <property type="term" value="F:oxidoreductase activity"/>
    <property type="evidence" value="ECO:0007669"/>
    <property type="project" value="InterPro"/>
</dbReference>
<accession>A0AA40K3Y3</accession>
<evidence type="ECO:0000313" key="2">
    <source>
        <dbReference type="EMBL" id="KAK0744960.1"/>
    </source>
</evidence>
<keyword evidence="3" id="KW-1185">Reference proteome</keyword>
<evidence type="ECO:0000313" key="3">
    <source>
        <dbReference type="Proteomes" id="UP001172159"/>
    </source>
</evidence>
<protein>
    <submittedName>
        <fullName evidence="2">Uncharacterized protein</fullName>
    </submittedName>
</protein>
<organism evidence="2 3">
    <name type="scientific">Apiosordaria backusii</name>
    <dbReference type="NCBI Taxonomy" id="314023"/>
    <lineage>
        <taxon>Eukaryota</taxon>
        <taxon>Fungi</taxon>
        <taxon>Dikarya</taxon>
        <taxon>Ascomycota</taxon>
        <taxon>Pezizomycotina</taxon>
        <taxon>Sordariomycetes</taxon>
        <taxon>Sordariomycetidae</taxon>
        <taxon>Sordariales</taxon>
        <taxon>Lasiosphaeriaceae</taxon>
        <taxon>Apiosordaria</taxon>
    </lineage>
</organism>
<proteinExistence type="inferred from homology"/>
<name>A0AA40K3Y3_9PEZI</name>
<reference evidence="2" key="1">
    <citation type="submission" date="2023-06" db="EMBL/GenBank/DDBJ databases">
        <title>Genome-scale phylogeny and comparative genomics of the fungal order Sordariales.</title>
        <authorList>
            <consortium name="Lawrence Berkeley National Laboratory"/>
            <person name="Hensen N."/>
            <person name="Bonometti L."/>
            <person name="Westerberg I."/>
            <person name="Brannstrom I.O."/>
            <person name="Guillou S."/>
            <person name="Cros-Aarteil S."/>
            <person name="Calhoun S."/>
            <person name="Haridas S."/>
            <person name="Kuo A."/>
            <person name="Mondo S."/>
            <person name="Pangilinan J."/>
            <person name="Riley R."/>
            <person name="Labutti K."/>
            <person name="Andreopoulos B."/>
            <person name="Lipzen A."/>
            <person name="Chen C."/>
            <person name="Yanf M."/>
            <person name="Daum C."/>
            <person name="Ng V."/>
            <person name="Clum A."/>
            <person name="Steindorff A."/>
            <person name="Ohm R."/>
            <person name="Martin F."/>
            <person name="Silar P."/>
            <person name="Natvig D."/>
            <person name="Lalanne C."/>
            <person name="Gautier V."/>
            <person name="Ament-Velasquez S.L."/>
            <person name="Kruys A."/>
            <person name="Hutchinson M.I."/>
            <person name="Powell A.J."/>
            <person name="Barry K."/>
            <person name="Miller A.N."/>
            <person name="Grigoriev I.V."/>
            <person name="Debuchy R."/>
            <person name="Gladieux P."/>
            <person name="Thoren M.H."/>
            <person name="Johannesson H."/>
        </authorList>
    </citation>
    <scope>NUCLEOTIDE SEQUENCE</scope>
    <source>
        <strain evidence="2">CBS 540.89</strain>
    </source>
</reference>
<dbReference type="NCBIfam" id="NF041278">
    <property type="entry name" value="CmcJ_NvfI_EfuI"/>
    <property type="match status" value="1"/>
</dbReference>
<dbReference type="PANTHER" id="PTHR34598">
    <property type="entry name" value="BLL6449 PROTEIN"/>
    <property type="match status" value="1"/>
</dbReference>
<dbReference type="Proteomes" id="UP001172159">
    <property type="component" value="Unassembled WGS sequence"/>
</dbReference>
<dbReference type="InterPro" id="IPR044053">
    <property type="entry name" value="AsaB-like"/>
</dbReference>
<sequence>MESATATVFYLDRKPYKNEKPYFCCLPPESLKGNPSTNHVHIPVDITATNIRPDIASFSLDKNGFEVAVQTLGPEFDYESVKPGSETEQRYIRQMEALLTERLNARKVVVFDVETRKRNMEFPDGLGEKSSLEQPVRGVHVDSSPASAVERAVYIARQLKDEELLAGRMQIINSWRPFFSDLEDWPLGLCDSRSVDIEDDIIPSDTVFPTNVAETLQVHHSPAHKWYFLDKQSQDELLLFKIFDSDDASSRVCPHAAIQPDLRGYGTGQPRESIETRAMVFYG</sequence>
<dbReference type="AlphaFoldDB" id="A0AA40K3Y3"/>
<gene>
    <name evidence="2" type="ORF">B0T21DRAFT_95618</name>
</gene>
<comment type="caution">
    <text evidence="2">The sequence shown here is derived from an EMBL/GenBank/DDBJ whole genome shotgun (WGS) entry which is preliminary data.</text>
</comment>
<dbReference type="PANTHER" id="PTHR34598:SF3">
    <property type="entry name" value="OXIDOREDUCTASE AN1597"/>
    <property type="match status" value="1"/>
</dbReference>
<dbReference type="EMBL" id="JAUKTV010000002">
    <property type="protein sequence ID" value="KAK0744960.1"/>
    <property type="molecule type" value="Genomic_DNA"/>
</dbReference>
<evidence type="ECO:0000256" key="1">
    <source>
        <dbReference type="ARBA" id="ARBA00023604"/>
    </source>
</evidence>
<comment type="similarity">
    <text evidence="1">Belongs to the asaB hydroxylase/desaturase family.</text>
</comment>